<dbReference type="EMBL" id="FMAE01000030">
    <property type="protein sequence ID" value="SCB52234.1"/>
    <property type="molecule type" value="Genomic_DNA"/>
</dbReference>
<sequence>MRDEFSVAQFFIDGSYEYVRRFVGAEEAVRAARHYTTSVAAKLGVVTRVIITDGGDFINFEWKFGEGVTYTPEMRGRQ</sequence>
<proteinExistence type="predicted"/>
<accession>A0A1C3XJS9</accession>
<dbReference type="Proteomes" id="UP000183174">
    <property type="component" value="Unassembled WGS sequence"/>
</dbReference>
<evidence type="ECO:0000313" key="2">
    <source>
        <dbReference type="Proteomes" id="UP000183174"/>
    </source>
</evidence>
<protein>
    <submittedName>
        <fullName evidence="1">Uncharacterized protein</fullName>
    </submittedName>
</protein>
<gene>
    <name evidence="1" type="ORF">GA0061099_10301</name>
</gene>
<name>A0A1C3XJS9_9BRAD</name>
<evidence type="ECO:0000313" key="1">
    <source>
        <dbReference type="EMBL" id="SCB52234.1"/>
    </source>
</evidence>
<reference evidence="1 2" key="1">
    <citation type="submission" date="2016-08" db="EMBL/GenBank/DDBJ databases">
        <authorList>
            <person name="Seilhamer J.J."/>
        </authorList>
    </citation>
    <scope>NUCLEOTIDE SEQUENCE [LARGE SCALE GENOMIC DNA]</scope>
    <source>
        <strain evidence="1 2">CCBAU 10071</strain>
    </source>
</reference>
<organism evidence="1 2">
    <name type="scientific">Bradyrhizobium yuanmingense</name>
    <dbReference type="NCBI Taxonomy" id="108015"/>
    <lineage>
        <taxon>Bacteria</taxon>
        <taxon>Pseudomonadati</taxon>
        <taxon>Pseudomonadota</taxon>
        <taxon>Alphaproteobacteria</taxon>
        <taxon>Hyphomicrobiales</taxon>
        <taxon>Nitrobacteraceae</taxon>
        <taxon>Bradyrhizobium</taxon>
    </lineage>
</organism>
<dbReference type="AlphaFoldDB" id="A0A1C3XJS9"/>
<dbReference type="RefSeq" id="WP_074448467.1">
    <property type="nucleotide sequence ID" value="NZ_FMAE01000030.1"/>
</dbReference>